<feature type="domain" description="CMP/dCMP-type deaminase" evidence="2">
    <location>
        <begin position="22"/>
        <end position="139"/>
    </location>
</feature>
<evidence type="ECO:0000313" key="4">
    <source>
        <dbReference type="Proteomes" id="UP000292235"/>
    </source>
</evidence>
<dbReference type="InterPro" id="IPR016193">
    <property type="entry name" value="Cytidine_deaminase-like"/>
</dbReference>
<dbReference type="PANTHER" id="PTHR11079">
    <property type="entry name" value="CYTOSINE DEAMINASE FAMILY MEMBER"/>
    <property type="match status" value="1"/>
</dbReference>
<reference evidence="3 4" key="1">
    <citation type="submission" date="2019-02" db="EMBL/GenBank/DDBJ databases">
        <authorList>
            <person name="Khodamoradi S."/>
            <person name="Hahnke R.L."/>
            <person name="Kaempfer P."/>
            <person name="Schumann P."/>
            <person name="Rohde M."/>
            <person name="Steinert M."/>
            <person name="Luzhetskyy A."/>
            <person name="Wink J."/>
            <person name="Ruckert C."/>
        </authorList>
    </citation>
    <scope>NUCLEOTIDE SEQUENCE [LARGE SCALE GENOMIC DNA]</scope>
    <source>
        <strain evidence="3 4">M2</strain>
    </source>
</reference>
<evidence type="ECO:0000313" key="3">
    <source>
        <dbReference type="EMBL" id="QBI53392.1"/>
    </source>
</evidence>
<dbReference type="AlphaFoldDB" id="A0A4V0ZJG4"/>
<dbReference type="KEGG" id="strr:EKD16_07985"/>
<proteinExistence type="predicted"/>
<name>A0A4V0ZJG4_9ACTN</name>
<evidence type="ECO:0000256" key="1">
    <source>
        <dbReference type="SAM" id="MobiDB-lite"/>
    </source>
</evidence>
<dbReference type="OrthoDB" id="9800865at2"/>
<dbReference type="InterPro" id="IPR002125">
    <property type="entry name" value="CMP_dCMP_dom"/>
</dbReference>
<gene>
    <name evidence="3" type="primary">ribD2</name>
    <name evidence="3" type="ORF">EKD16_07985</name>
</gene>
<dbReference type="PROSITE" id="PS51747">
    <property type="entry name" value="CYT_DCMP_DEAMINASES_2"/>
    <property type="match status" value="1"/>
</dbReference>
<evidence type="ECO:0000259" key="2">
    <source>
        <dbReference type="PROSITE" id="PS51747"/>
    </source>
</evidence>
<dbReference type="EMBL" id="CP036455">
    <property type="protein sequence ID" value="QBI53392.1"/>
    <property type="molecule type" value="Genomic_DNA"/>
</dbReference>
<feature type="region of interest" description="Disordered" evidence="1">
    <location>
        <begin position="1"/>
        <end position="23"/>
    </location>
</feature>
<dbReference type="GO" id="GO:0008835">
    <property type="term" value="F:diaminohydroxyphosphoribosylaminopyrimidine deaminase activity"/>
    <property type="evidence" value="ECO:0007669"/>
    <property type="project" value="TreeGrafter"/>
</dbReference>
<keyword evidence="4" id="KW-1185">Reference proteome</keyword>
<sequence>MKPPASPPLSSLRPGGAPEPSDADRHWLRAAIALSRRCPPSSTAFSVGAIVVDATGAVVAEGYSRRDDPHDHAEETALRGIDAADPRLAGATLYSSLEPCTQRTSRTRTCTDLVLATAIPRIVVAWREPAVFVHAQGVERLRGAGRTVVEVGELAAEAREVNTHLLA</sequence>
<dbReference type="Pfam" id="PF00383">
    <property type="entry name" value="dCMP_cyt_deam_1"/>
    <property type="match status" value="1"/>
</dbReference>
<dbReference type="RefSeq" id="WP_131097764.1">
    <property type="nucleotide sequence ID" value="NZ_CP036455.1"/>
</dbReference>
<dbReference type="Proteomes" id="UP000292235">
    <property type="component" value="Chromosome"/>
</dbReference>
<dbReference type="PANTHER" id="PTHR11079:SF162">
    <property type="entry name" value="RIBOFLAVIN BIOSYNTHESIS PROTEIN PYRD, CHLOROPLASTIC"/>
    <property type="match status" value="1"/>
</dbReference>
<feature type="compositionally biased region" description="Low complexity" evidence="1">
    <location>
        <begin position="8"/>
        <end position="18"/>
    </location>
</feature>
<accession>A0A4V0ZJG4</accession>
<dbReference type="SUPFAM" id="SSF53927">
    <property type="entry name" value="Cytidine deaminase-like"/>
    <property type="match status" value="1"/>
</dbReference>
<protein>
    <submittedName>
        <fullName evidence="3">Riboflavin biosynthesis protein RibD</fullName>
    </submittedName>
</protein>
<dbReference type="Gene3D" id="3.40.140.10">
    <property type="entry name" value="Cytidine Deaminase, domain 2"/>
    <property type="match status" value="1"/>
</dbReference>
<organism evidence="3 4">
    <name type="scientific">Streptomonospora litoralis</name>
    <dbReference type="NCBI Taxonomy" id="2498135"/>
    <lineage>
        <taxon>Bacteria</taxon>
        <taxon>Bacillati</taxon>
        <taxon>Actinomycetota</taxon>
        <taxon>Actinomycetes</taxon>
        <taxon>Streptosporangiales</taxon>
        <taxon>Nocardiopsidaceae</taxon>
        <taxon>Streptomonospora</taxon>
    </lineage>
</organism>